<gene>
    <name evidence="3" type="ORF">LSCM4_06903</name>
</gene>
<feature type="region of interest" description="Disordered" evidence="2">
    <location>
        <begin position="225"/>
        <end position="244"/>
    </location>
</feature>
<name>A0A836GGW7_9TRYP</name>
<feature type="region of interest" description="Disordered" evidence="2">
    <location>
        <begin position="718"/>
        <end position="747"/>
    </location>
</feature>
<organism evidence="3 4">
    <name type="scientific">Leishmania orientalis</name>
    <dbReference type="NCBI Taxonomy" id="2249476"/>
    <lineage>
        <taxon>Eukaryota</taxon>
        <taxon>Discoba</taxon>
        <taxon>Euglenozoa</taxon>
        <taxon>Kinetoplastea</taxon>
        <taxon>Metakinetoplastina</taxon>
        <taxon>Trypanosomatida</taxon>
        <taxon>Trypanosomatidae</taxon>
        <taxon>Leishmaniinae</taxon>
        <taxon>Leishmania</taxon>
    </lineage>
</organism>
<feature type="region of interest" description="Disordered" evidence="2">
    <location>
        <begin position="460"/>
        <end position="482"/>
    </location>
</feature>
<feature type="region of interest" description="Disordered" evidence="2">
    <location>
        <begin position="913"/>
        <end position="982"/>
    </location>
</feature>
<reference evidence="4" key="2">
    <citation type="journal article" date="2021" name="Sci. Data">
        <title>Chromosome-scale genome sequencing, assembly and annotation of six genomes from subfamily Leishmaniinae.</title>
        <authorList>
            <person name="Almutairi H."/>
            <person name="Urbaniak M.D."/>
            <person name="Bates M.D."/>
            <person name="Jariyapan N."/>
            <person name="Kwakye-Nuako G."/>
            <person name="Thomaz Soccol V."/>
            <person name="Al-Salem W.S."/>
            <person name="Dillon R.J."/>
            <person name="Bates P.A."/>
            <person name="Gatherer D."/>
        </authorList>
    </citation>
    <scope>NUCLEOTIDE SEQUENCE [LARGE SCALE GENOMIC DNA]</scope>
</reference>
<sequence>MERSRYDRAPMALPPRVCVALRWREARSWRMADEERNGLSAERISPVASGVGVSASASAPGPTHAHICSSPSAPGSTASDAMSRVCVLRRCYPPLASALSPPNALHCGRHEHSRGDEVKLAWNAGTIIGLGMRERECSAELPSLSSAPVRPATVEVVVQTPFIAVEGLGADAAAAASSDAQQRPVRAHHHSGRGDSTCLAYTDACLTERLADVIAEELLQGHALPQDRGAGSHETHNASTACSAAAAPDNHEVLTFTMGPQGAANSSFLFGGTLGWPSRQRAPPATVSLSPQTSSGLFAAVLNRLFSTANVPADTRVVAAMSVTEVRDAAPLRHPSVLQRPRLTVDLLSGAVLCTESDESEGQGASVDHPSDIPAACYVRVESAHDAMAVLYAALSCSIGWRRSQPLTDDVEHVEANASSSSPTSFAFLEPACEPLEERMCHTCVTLIVSCELLEPPQDEEAQRSMKHSSGGASHKRGASGHTAVLSEAPAGIWKLWDVAGPSVSCGYRSLTASSKSVKDGEGSSAAVHPSPVPVAGGCAASPPLPTPPLPWSSRYSLAALTHTCLSEVGSTLRSSALSSSIGSVDDLIPLLRHDTSAALQIASSAVSSCSLVVPVCAVVAEATADDVNREVLVAAAGWAALERERWREERQQQHQWRPRVRGLDNANAAMRVLQEYAVLLREFATEIYDTSEGSGSAAPLFSTARSPWESLAASRLPVSNNERGGSSISEVGHAARDPPEKPSVPTAAAVYRPPAQATSERSVALHVVVAPVGRISTHTVAAGASAVGSVPLSINVTADADEPTAFRLPTCMKAEARSTAVMDGQYHVPDDAYADARAEGALRITGEAALPTSLPATPPAGVAATCAAAAAHAEEAQLQRFHALFESESFLISEEREVAALAEGVGQCVASSSMDTGDVVARDSRHKQQTPLRQHTPPVKKCGSPPSVLRTGRRSDPGAATRTSRSLKPLRAPLPSTPSHLSVESAVHDSIAEIDPTAAPLCPSQALLYDVTLSPQGEESLATEVGASPGCDATLDTYARLPQTPAPSLPPPDAALAAFLGPYCDEFVRLCDQMRADMRAWRAHEAETLDQLSTLAECHTHDIEKMAALQRRLAAASSTVVVTPGSKGASAVSGARGGGGDADSLLCNAAADDCRDLRDSCSAAFASTSALIFEQLVKSESKVAWLERQLADWRRRTREASALDASDGGAEAAPLNGIKGGDESALEPSSSPPAVAEGFELGLREDPTAPYVRQAKTILQRLLQRCTRAYAAAQQRGDRWHAQLAQEQAAKSVLQDRVTELEAELARLCRQRSAGTAFPHLHRPPAVRGDSMSSDAQAAAASRPRTHTPPDRLVASPPPPSAALGSLSLDCAFDDADADRSLLTAAPGSPIASDTASSLPSSSVSLRLQRRGGAAAGCAALWDRESAQRLATDGISNAGEPAGTDALGAVSPHLAVLLSRAVRGGDAFASPATVDLHIGSAMASSTSAVAPAPFVDIHARASSAVSSRSADSPLRPAASCSSASAPLYLPGGAPVVALRGDDRGSSVESRTIRQCRSPRSRQQQKWCANSATTPQFTSHRSADRVGEDTCAGRTSHRRGGAEAAKISAGALVRAASHPPRLQYHVTSGDELDLYPSAALEALGRAATQLEAEAMRMCCAAYDPFDTASGTPSRVPAIEHRQLRRGDEVAVRREADARELYPSSPSSLCQSMGRLRSAAEAVQREARDAAVRERAYLSAILFSTDAGAG</sequence>
<feature type="region of interest" description="Disordered" evidence="2">
    <location>
        <begin position="1201"/>
        <end position="1237"/>
    </location>
</feature>
<dbReference type="GeneID" id="92362747"/>
<feature type="compositionally biased region" description="Low complexity" evidence="2">
    <location>
        <begin position="1227"/>
        <end position="1237"/>
    </location>
</feature>
<evidence type="ECO:0000256" key="1">
    <source>
        <dbReference type="SAM" id="Coils"/>
    </source>
</evidence>
<feature type="compositionally biased region" description="Polar residues" evidence="2">
    <location>
        <begin position="1566"/>
        <end position="1580"/>
    </location>
</feature>
<accession>A0A836GGW7</accession>
<feature type="compositionally biased region" description="Low complexity" evidence="2">
    <location>
        <begin position="52"/>
        <end position="62"/>
    </location>
</feature>
<proteinExistence type="predicted"/>
<dbReference type="EMBL" id="JAFHLR010000017">
    <property type="protein sequence ID" value="KAG5481827.1"/>
    <property type="molecule type" value="Genomic_DNA"/>
</dbReference>
<feature type="compositionally biased region" description="Low complexity" evidence="2">
    <location>
        <begin position="1331"/>
        <end position="1343"/>
    </location>
</feature>
<keyword evidence="4" id="KW-1185">Reference proteome</keyword>
<feature type="compositionally biased region" description="Low complexity" evidence="2">
    <location>
        <begin position="1555"/>
        <end position="1565"/>
    </location>
</feature>
<evidence type="ECO:0000313" key="4">
    <source>
        <dbReference type="Proteomes" id="UP000674143"/>
    </source>
</evidence>
<reference evidence="4" key="1">
    <citation type="journal article" date="2021" name="Microbiol. Resour. Announc.">
        <title>LGAAP: Leishmaniinae Genome Assembly and Annotation Pipeline.</title>
        <authorList>
            <person name="Almutairi H."/>
            <person name="Urbaniak M.D."/>
            <person name="Bates M.D."/>
            <person name="Jariyapan N."/>
            <person name="Kwakye-Nuako G."/>
            <person name="Thomaz-Soccol V."/>
            <person name="Al-Salem W.S."/>
            <person name="Dillon R.J."/>
            <person name="Bates P.A."/>
            <person name="Gatherer D."/>
        </authorList>
    </citation>
    <scope>NUCLEOTIDE SEQUENCE [LARGE SCALE GENOMIC DNA]</scope>
</reference>
<evidence type="ECO:0000313" key="3">
    <source>
        <dbReference type="EMBL" id="KAG5481827.1"/>
    </source>
</evidence>
<protein>
    <submittedName>
        <fullName evidence="3">Uncharacterized protein</fullName>
    </submittedName>
</protein>
<dbReference type="RefSeq" id="XP_067064187.1">
    <property type="nucleotide sequence ID" value="XM_067208813.1"/>
</dbReference>
<dbReference type="Proteomes" id="UP000674143">
    <property type="component" value="Unassembled WGS sequence"/>
</dbReference>
<feature type="region of interest" description="Disordered" evidence="2">
    <location>
        <begin position="175"/>
        <end position="194"/>
    </location>
</feature>
<comment type="caution">
    <text evidence="3">The sequence shown here is derived from an EMBL/GenBank/DDBJ whole genome shotgun (WGS) entry which is preliminary data.</text>
</comment>
<keyword evidence="1" id="KW-0175">Coiled coil</keyword>
<dbReference type="KEGG" id="loi:92362747"/>
<feature type="region of interest" description="Disordered" evidence="2">
    <location>
        <begin position="1317"/>
        <end position="1362"/>
    </location>
</feature>
<evidence type="ECO:0000256" key="2">
    <source>
        <dbReference type="SAM" id="MobiDB-lite"/>
    </source>
</evidence>
<feature type="coiled-coil region" evidence="1">
    <location>
        <begin position="1285"/>
        <end position="1312"/>
    </location>
</feature>
<feature type="region of interest" description="Disordered" evidence="2">
    <location>
        <begin position="1540"/>
        <end position="1602"/>
    </location>
</feature>
<feature type="compositionally biased region" description="Polar residues" evidence="2">
    <location>
        <begin position="718"/>
        <end position="730"/>
    </location>
</feature>
<feature type="region of interest" description="Disordered" evidence="2">
    <location>
        <begin position="52"/>
        <end position="76"/>
    </location>
</feature>